<dbReference type="Proteomes" id="UP000095287">
    <property type="component" value="Unplaced"/>
</dbReference>
<feature type="compositionally biased region" description="Basic and acidic residues" evidence="1">
    <location>
        <begin position="1"/>
        <end position="10"/>
    </location>
</feature>
<accession>A0A1I8AKX5</accession>
<keyword evidence="2" id="KW-1185">Reference proteome</keyword>
<reference evidence="3" key="1">
    <citation type="submission" date="2016-11" db="UniProtKB">
        <authorList>
            <consortium name="WormBaseParasite"/>
        </authorList>
    </citation>
    <scope>IDENTIFICATION</scope>
</reference>
<dbReference type="AlphaFoldDB" id="A0A1I8AKX5"/>
<evidence type="ECO:0000256" key="1">
    <source>
        <dbReference type="SAM" id="MobiDB-lite"/>
    </source>
</evidence>
<protein>
    <submittedName>
        <fullName evidence="3">FBD domain-containing protein</fullName>
    </submittedName>
</protein>
<organism evidence="2 3">
    <name type="scientific">Steinernema glaseri</name>
    <dbReference type="NCBI Taxonomy" id="37863"/>
    <lineage>
        <taxon>Eukaryota</taxon>
        <taxon>Metazoa</taxon>
        <taxon>Ecdysozoa</taxon>
        <taxon>Nematoda</taxon>
        <taxon>Chromadorea</taxon>
        <taxon>Rhabditida</taxon>
        <taxon>Tylenchina</taxon>
        <taxon>Panagrolaimomorpha</taxon>
        <taxon>Strongyloidoidea</taxon>
        <taxon>Steinernematidae</taxon>
        <taxon>Steinernema</taxon>
    </lineage>
</organism>
<feature type="region of interest" description="Disordered" evidence="1">
    <location>
        <begin position="1"/>
        <end position="20"/>
    </location>
</feature>
<name>A0A1I8AKX5_9BILA</name>
<sequence>MKSAEIRIGEQRGQSRQGAQVEEETVNMRLCACPGDCVIRSVMLKNKLISASSFQIAMDRVPRRFIEEVLLHLEYLFAPRKLPKYPSTWGRVAAKKGARKLAHLEVFLEPEKVFYLKSCREKPLPFEDLDQFVLEGIAIHKEGGWKKEDRHPMTKANFQLLKKHLRKGHPCYLDLFADFKSSPLVEKLCLAPSRVSSFYLGKANVALPTERLTRIIHRGTLSCLTCYDVRVTKEFFPVLLRFVASEKFEKLSIASSSGPVSNEVFLKGVIDAFLSRPRKMHFSFVISKRYRNICGRLTGEVLREKIEVDFQHTRTLLSMHEMKKRKCITSVIAMDRITLLFIEEVQLHLQEYLLDPTG</sequence>
<evidence type="ECO:0000313" key="3">
    <source>
        <dbReference type="WBParaSite" id="L893_g7018.t1"/>
    </source>
</evidence>
<dbReference type="WBParaSite" id="L893_g7018.t1">
    <property type="protein sequence ID" value="L893_g7018.t1"/>
    <property type="gene ID" value="L893_g7018"/>
</dbReference>
<evidence type="ECO:0000313" key="2">
    <source>
        <dbReference type="Proteomes" id="UP000095287"/>
    </source>
</evidence>
<proteinExistence type="predicted"/>